<dbReference type="EMBL" id="CM051404">
    <property type="protein sequence ID" value="KAJ4706234.1"/>
    <property type="molecule type" value="Genomic_DNA"/>
</dbReference>
<dbReference type="Proteomes" id="UP001164539">
    <property type="component" value="Chromosome 11"/>
</dbReference>
<sequence>MARGVSCGDDGGGDVVSGGGGSGGTAGEFRSVCVKRVSSSSFAESRKTYCSDHDTRTKASSSENDMSDVFFGVDDIEETSDLIYREDLLECYRRERALKSFRKVQKRSSSIIRCFEFLKLFCCASRSTR</sequence>
<organism evidence="1 2">
    <name type="scientific">Melia azedarach</name>
    <name type="common">Chinaberry tree</name>
    <dbReference type="NCBI Taxonomy" id="155640"/>
    <lineage>
        <taxon>Eukaryota</taxon>
        <taxon>Viridiplantae</taxon>
        <taxon>Streptophyta</taxon>
        <taxon>Embryophyta</taxon>
        <taxon>Tracheophyta</taxon>
        <taxon>Spermatophyta</taxon>
        <taxon>Magnoliopsida</taxon>
        <taxon>eudicotyledons</taxon>
        <taxon>Gunneridae</taxon>
        <taxon>Pentapetalae</taxon>
        <taxon>rosids</taxon>
        <taxon>malvids</taxon>
        <taxon>Sapindales</taxon>
        <taxon>Meliaceae</taxon>
        <taxon>Melia</taxon>
    </lineage>
</organism>
<name>A0ACC1X6B5_MELAZ</name>
<evidence type="ECO:0000313" key="2">
    <source>
        <dbReference type="Proteomes" id="UP001164539"/>
    </source>
</evidence>
<keyword evidence="2" id="KW-1185">Reference proteome</keyword>
<reference evidence="1 2" key="1">
    <citation type="journal article" date="2023" name="Science">
        <title>Complex scaffold remodeling in plant triterpene biosynthesis.</title>
        <authorList>
            <person name="De La Pena R."/>
            <person name="Hodgson H."/>
            <person name="Liu J.C."/>
            <person name="Stephenson M.J."/>
            <person name="Martin A.C."/>
            <person name="Owen C."/>
            <person name="Harkess A."/>
            <person name="Leebens-Mack J."/>
            <person name="Jimenez L.E."/>
            <person name="Osbourn A."/>
            <person name="Sattely E.S."/>
        </authorList>
    </citation>
    <scope>NUCLEOTIDE SEQUENCE [LARGE SCALE GENOMIC DNA]</scope>
    <source>
        <strain evidence="2">cv. JPN11</strain>
        <tissue evidence="1">Leaf</tissue>
    </source>
</reference>
<proteinExistence type="predicted"/>
<accession>A0ACC1X6B5</accession>
<gene>
    <name evidence="1" type="ORF">OWV82_019911</name>
</gene>
<comment type="caution">
    <text evidence="1">The sequence shown here is derived from an EMBL/GenBank/DDBJ whole genome shotgun (WGS) entry which is preliminary data.</text>
</comment>
<protein>
    <submittedName>
        <fullName evidence="1">Uncharacterized protein</fullName>
    </submittedName>
</protein>
<evidence type="ECO:0000313" key="1">
    <source>
        <dbReference type="EMBL" id="KAJ4706234.1"/>
    </source>
</evidence>